<organism evidence="1">
    <name type="scientific">hydrothermal vent metagenome</name>
    <dbReference type="NCBI Taxonomy" id="652676"/>
    <lineage>
        <taxon>unclassified sequences</taxon>
        <taxon>metagenomes</taxon>
        <taxon>ecological metagenomes</taxon>
    </lineage>
</organism>
<sequence length="193" mass="21689">MSRNNCRTSIYIVASLFFWLGDAQAGWFDPDCDMSEFNGSKKLRHVDQYSSFSITTPTSWSVKKKKEGGYSEMILKSEGACKITILISSRPLEQNEISVTTIQLIDSMLKSSLDHLRSQGHKIMNYGKYKEFKPGWPSFVIVSGGSGGNRISTSYGTVVKNRNFSILALTRNNQHSEDLANILRNVIDSVEIF</sequence>
<name>A0A3B1ABF4_9ZZZZ</name>
<accession>A0A3B1ABF4</accession>
<evidence type="ECO:0000313" key="1">
    <source>
        <dbReference type="EMBL" id="VAW97192.1"/>
    </source>
</evidence>
<proteinExistence type="predicted"/>
<dbReference type="AlphaFoldDB" id="A0A3B1ABF4"/>
<reference evidence="1" key="1">
    <citation type="submission" date="2018-06" db="EMBL/GenBank/DDBJ databases">
        <authorList>
            <person name="Zhirakovskaya E."/>
        </authorList>
    </citation>
    <scope>NUCLEOTIDE SEQUENCE</scope>
</reference>
<gene>
    <name evidence="1" type="ORF">MNBD_GAMMA23-1300</name>
</gene>
<protein>
    <submittedName>
        <fullName evidence="1">Uncharacterized protein</fullName>
    </submittedName>
</protein>
<dbReference type="EMBL" id="UOFT01000055">
    <property type="protein sequence ID" value="VAW97192.1"/>
    <property type="molecule type" value="Genomic_DNA"/>
</dbReference>